<keyword evidence="3" id="KW-1185">Reference proteome</keyword>
<organism evidence="2 3">
    <name type="scientific">Monosporascus ibericus</name>
    <dbReference type="NCBI Taxonomy" id="155417"/>
    <lineage>
        <taxon>Eukaryota</taxon>
        <taxon>Fungi</taxon>
        <taxon>Dikarya</taxon>
        <taxon>Ascomycota</taxon>
        <taxon>Pezizomycotina</taxon>
        <taxon>Sordariomycetes</taxon>
        <taxon>Xylariomycetidae</taxon>
        <taxon>Xylariales</taxon>
        <taxon>Xylariales incertae sedis</taxon>
        <taxon>Monosporascus</taxon>
    </lineage>
</organism>
<evidence type="ECO:0000256" key="1">
    <source>
        <dbReference type="SAM" id="MobiDB-lite"/>
    </source>
</evidence>
<dbReference type="EMBL" id="QJNU01000023">
    <property type="protein sequence ID" value="RYP10104.1"/>
    <property type="molecule type" value="Genomic_DNA"/>
</dbReference>
<gene>
    <name evidence="2" type="ORF">DL764_000895</name>
</gene>
<proteinExistence type="predicted"/>
<dbReference type="AlphaFoldDB" id="A0A4Q4TUA8"/>
<dbReference type="PANTHER" id="PTHR12652">
    <property type="entry name" value="PEROXISOMAL BIOGENESIS FACTOR 11"/>
    <property type="match status" value="1"/>
</dbReference>
<evidence type="ECO:0000313" key="3">
    <source>
        <dbReference type="Proteomes" id="UP000293360"/>
    </source>
</evidence>
<dbReference type="STRING" id="155417.A0A4Q4TUA8"/>
<dbReference type="PANTHER" id="PTHR12652:SF25">
    <property type="entry name" value="MICROBODY (PEROXISOME) PROLIFERATION PROTEIN PEROXIN 11C (EUROFUNG)"/>
    <property type="match status" value="1"/>
</dbReference>
<evidence type="ECO:0008006" key="4">
    <source>
        <dbReference type="Google" id="ProtNLM"/>
    </source>
</evidence>
<dbReference type="Proteomes" id="UP000293360">
    <property type="component" value="Unassembled WGS sequence"/>
</dbReference>
<dbReference type="OrthoDB" id="10005898at2759"/>
<evidence type="ECO:0000313" key="2">
    <source>
        <dbReference type="EMBL" id="RYP10104.1"/>
    </source>
</evidence>
<protein>
    <recommendedName>
        <fullName evidence="4">Peroxin 11C</fullName>
    </recommendedName>
</protein>
<comment type="caution">
    <text evidence="2">The sequence shown here is derived from an EMBL/GenBank/DDBJ whole genome shotgun (WGS) entry which is preliminary data.</text>
</comment>
<name>A0A4Q4TUA8_9PEZI</name>
<reference evidence="2 3" key="1">
    <citation type="submission" date="2018-06" db="EMBL/GenBank/DDBJ databases">
        <title>Complete Genomes of Monosporascus.</title>
        <authorList>
            <person name="Robinson A.J."/>
            <person name="Natvig D.O."/>
        </authorList>
    </citation>
    <scope>NUCLEOTIDE SEQUENCE [LARGE SCALE GENOMIC DNA]</scope>
    <source>
        <strain evidence="2 3">CBS 110550</strain>
    </source>
</reference>
<feature type="region of interest" description="Disordered" evidence="1">
    <location>
        <begin position="1"/>
        <end position="25"/>
    </location>
</feature>
<sequence length="322" mass="35757">MDSAEIAPPTTDLPSGEPVPMSSAPIPQAKPLPLMDLIDAAPSNIDAFLAHLHRCLQTPSGIDTILLFLCYTSRLGASVLQSATVPAIKRSAERLLKTADALPPSATLVFSSKAFPSRSVAVILQIAKRLRAFSVLLSDVRTFMRLWGLLNMYFWARGLVFRWHQSQERDGQPKADMVETVIAWAQLTACVIFQSLENGAYLSSKGVLGWAPATQAKAARWSARFWGGFVGIELGRLVYELHKRSQRSAKERIGDKTIAEVELEEREWNATWRKSIVRNAAWAPLTVHWSLEKGYLSEMAIGAIASIPGFIQMRDLWRRTAD</sequence>
<accession>A0A4Q4TUA8</accession>